<keyword evidence="2" id="KW-0238">DNA-binding</keyword>
<proteinExistence type="predicted"/>
<protein>
    <submittedName>
        <fullName evidence="5">MarR family transcriptional regulator</fullName>
    </submittedName>
</protein>
<dbReference type="RefSeq" id="WP_042017340.1">
    <property type="nucleotide sequence ID" value="NZ_AP019195.1"/>
</dbReference>
<dbReference type="Pfam" id="PF01047">
    <property type="entry name" value="MarR"/>
    <property type="match status" value="1"/>
</dbReference>
<name>A0A2X4NHK1_AERCA</name>
<dbReference type="Proteomes" id="UP001163285">
    <property type="component" value="Chromosome"/>
</dbReference>
<evidence type="ECO:0000313" key="5">
    <source>
        <dbReference type="EMBL" id="MDH1897431.1"/>
    </source>
</evidence>
<evidence type="ECO:0000256" key="3">
    <source>
        <dbReference type="ARBA" id="ARBA00023163"/>
    </source>
</evidence>
<dbReference type="AlphaFoldDB" id="A0A2X4NHK1"/>
<dbReference type="EMBL" id="JAOCFT010000001">
    <property type="protein sequence ID" value="MDH1897431.1"/>
    <property type="molecule type" value="Genomic_DNA"/>
</dbReference>
<dbReference type="InterPro" id="IPR036390">
    <property type="entry name" value="WH_DNA-bd_sf"/>
</dbReference>
<dbReference type="EMBL" id="CP065937">
    <property type="protein sequence ID" value="QQA62808.1"/>
    <property type="molecule type" value="Genomic_DNA"/>
</dbReference>
<dbReference type="SUPFAM" id="SSF46785">
    <property type="entry name" value="Winged helix' DNA-binding domain"/>
    <property type="match status" value="1"/>
</dbReference>
<evidence type="ECO:0000256" key="1">
    <source>
        <dbReference type="ARBA" id="ARBA00023015"/>
    </source>
</evidence>
<evidence type="ECO:0000259" key="4">
    <source>
        <dbReference type="PROSITE" id="PS50995"/>
    </source>
</evidence>
<dbReference type="OrthoDB" id="32523at2"/>
<gene>
    <name evidence="6" type="ORF">JC965_10375</name>
    <name evidence="5" type="ORF">N5I07_07605</name>
    <name evidence="7" type="ORF">OJY61_08355</name>
</gene>
<evidence type="ECO:0000256" key="2">
    <source>
        <dbReference type="ARBA" id="ARBA00023125"/>
    </source>
</evidence>
<evidence type="ECO:0000313" key="8">
    <source>
        <dbReference type="Proteomes" id="UP001160758"/>
    </source>
</evidence>
<dbReference type="PRINTS" id="PR00598">
    <property type="entry name" value="HTHMARR"/>
</dbReference>
<dbReference type="PROSITE" id="PS50995">
    <property type="entry name" value="HTH_MARR_2"/>
    <property type="match status" value="1"/>
</dbReference>
<keyword evidence="3" id="KW-0804">Transcription</keyword>
<reference evidence="6" key="1">
    <citation type="submission" date="2020-12" db="EMBL/GenBank/DDBJ databases">
        <title>GES Beta-lactamases isolated from hospital effluents in Brazil.</title>
        <authorList>
            <person name="Conte D."/>
            <person name="Mesa D."/>
            <person name="Palmeiro J.K."/>
            <person name="Dalla-Costa L.M."/>
        </authorList>
    </citation>
    <scope>NUCLEOTIDE SEQUENCE [LARGE SCALE GENOMIC DNA]</scope>
    <source>
        <strain evidence="6">Aero21</strain>
    </source>
</reference>
<dbReference type="GO" id="GO:0003677">
    <property type="term" value="F:DNA binding"/>
    <property type="evidence" value="ECO:0007669"/>
    <property type="project" value="UniProtKB-KW"/>
</dbReference>
<dbReference type="SMART" id="SM00347">
    <property type="entry name" value="HTH_MARR"/>
    <property type="match status" value="1"/>
</dbReference>
<feature type="domain" description="HTH marR-type" evidence="4">
    <location>
        <begin position="21"/>
        <end position="157"/>
    </location>
</feature>
<accession>A0A2X4NHK1</accession>
<reference evidence="7" key="3">
    <citation type="submission" date="2023-04" db="EMBL/GenBank/DDBJ databases">
        <title>Whole Genome Sequence of Multi-drug resistant Aeromonas caviae as a gut pathogen in newborn.</title>
        <authorList>
            <person name="Jadhav S.V."/>
            <person name="Saroj S.D."/>
            <person name="Saha U.B."/>
            <person name="Sen S."/>
            <person name="Kher A."/>
        </authorList>
    </citation>
    <scope>NUCLEOTIDE SEQUENCE</scope>
    <source>
        <strain evidence="7">SVJ23</strain>
    </source>
</reference>
<dbReference type="GeneID" id="48823170"/>
<dbReference type="InterPro" id="IPR036388">
    <property type="entry name" value="WH-like_DNA-bd_sf"/>
</dbReference>
<evidence type="ECO:0000313" key="6">
    <source>
        <dbReference type="EMBL" id="QQA62808.1"/>
    </source>
</evidence>
<evidence type="ECO:0000313" key="7">
    <source>
        <dbReference type="EMBL" id="UZC87910.2"/>
    </source>
</evidence>
<dbReference type="Gene3D" id="1.10.10.10">
    <property type="entry name" value="Winged helix-like DNA-binding domain superfamily/Winged helix DNA-binding domain"/>
    <property type="match status" value="1"/>
</dbReference>
<reference evidence="5" key="2">
    <citation type="submission" date="2022-09" db="EMBL/GenBank/DDBJ databases">
        <title>Intensive care unit water sources are persistently colonized with multi-drug resistant bacteria and are the site of extensive horizontal gene transfer of antibiotic resistance genes.</title>
        <authorList>
            <person name="Diorio-Toth L."/>
        </authorList>
    </citation>
    <scope>NUCLEOTIDE SEQUENCE</scope>
    <source>
        <strain evidence="5">GD03796</strain>
    </source>
</reference>
<dbReference type="InterPro" id="IPR000835">
    <property type="entry name" value="HTH_MarR-typ"/>
</dbReference>
<organism evidence="5 8">
    <name type="scientific">Aeromonas caviae</name>
    <name type="common">Aeromonas punctata</name>
    <dbReference type="NCBI Taxonomy" id="648"/>
    <lineage>
        <taxon>Bacteria</taxon>
        <taxon>Pseudomonadati</taxon>
        <taxon>Pseudomonadota</taxon>
        <taxon>Gammaproteobacteria</taxon>
        <taxon>Aeromonadales</taxon>
        <taxon>Aeromonadaceae</taxon>
        <taxon>Aeromonas</taxon>
    </lineage>
</organism>
<sequence>MESDHVDQLLAQWARQRPDLDCTPMGVLGRVARMAAIAGREVSETLKECGLLGSDFDILATLRRAGEPLTPTALYQSAMLSSGAMTARLDKLEQRGLIRREASPDDRRSLLVCLTEPGRELVDHAVEQHVANERRLLAPLSLAEQEQLAALLKRWLLENE</sequence>
<dbReference type="PANTHER" id="PTHR42756:SF1">
    <property type="entry name" value="TRANSCRIPTIONAL REPRESSOR OF EMRAB OPERON"/>
    <property type="match status" value="1"/>
</dbReference>
<dbReference type="PANTHER" id="PTHR42756">
    <property type="entry name" value="TRANSCRIPTIONAL REGULATOR, MARR"/>
    <property type="match status" value="1"/>
</dbReference>
<dbReference type="EMBL" id="CP110176">
    <property type="protein sequence ID" value="UZC87910.2"/>
    <property type="molecule type" value="Genomic_DNA"/>
</dbReference>
<keyword evidence="1" id="KW-0805">Transcription regulation</keyword>
<dbReference type="Proteomes" id="UP001160758">
    <property type="component" value="Unassembled WGS sequence"/>
</dbReference>
<dbReference type="GO" id="GO:0003700">
    <property type="term" value="F:DNA-binding transcription factor activity"/>
    <property type="evidence" value="ECO:0007669"/>
    <property type="project" value="InterPro"/>
</dbReference>